<dbReference type="Pfam" id="PF00984">
    <property type="entry name" value="UDPG_MGDP_dh"/>
    <property type="match status" value="1"/>
</dbReference>
<evidence type="ECO:0000256" key="4">
    <source>
        <dbReference type="ARBA" id="ARBA00023002"/>
    </source>
</evidence>
<dbReference type="UniPathway" id="UPA00038">
    <property type="reaction ID" value="UER00491"/>
</dbReference>
<dbReference type="InterPro" id="IPR014026">
    <property type="entry name" value="UDP-Glc/GDP-Man_DH_dimer"/>
</dbReference>
<dbReference type="GO" id="GO:0003979">
    <property type="term" value="F:UDP-glucose 6-dehydrogenase activity"/>
    <property type="evidence" value="ECO:0007669"/>
    <property type="project" value="UniProtKB-EC"/>
</dbReference>
<feature type="binding site" evidence="8">
    <location>
        <position position="199"/>
    </location>
    <ligand>
        <name>substrate</name>
    </ligand>
</feature>
<evidence type="ECO:0000256" key="2">
    <source>
        <dbReference type="ARBA" id="ARBA00006601"/>
    </source>
</evidence>
<dbReference type="SUPFAM" id="SSF48179">
    <property type="entry name" value="6-phosphogluconate dehydrogenase C-terminal domain-like"/>
    <property type="match status" value="1"/>
</dbReference>
<comment type="catalytic activity">
    <reaction evidence="6 7">
        <text>UDP-alpha-D-glucose + 2 NAD(+) + H2O = UDP-alpha-D-glucuronate + 2 NADH + 3 H(+)</text>
        <dbReference type="Rhea" id="RHEA:23596"/>
        <dbReference type="ChEBI" id="CHEBI:15377"/>
        <dbReference type="ChEBI" id="CHEBI:15378"/>
        <dbReference type="ChEBI" id="CHEBI:57540"/>
        <dbReference type="ChEBI" id="CHEBI:57945"/>
        <dbReference type="ChEBI" id="CHEBI:58052"/>
        <dbReference type="ChEBI" id="CHEBI:58885"/>
        <dbReference type="EC" id="1.1.1.22"/>
    </reaction>
</comment>
<evidence type="ECO:0000259" key="10">
    <source>
        <dbReference type="SMART" id="SM00984"/>
    </source>
</evidence>
<reference evidence="11" key="1">
    <citation type="submission" date="2020-05" db="EMBL/GenBank/DDBJ databases">
        <authorList>
            <person name="Chiriac C."/>
            <person name="Salcher M."/>
            <person name="Ghai R."/>
            <person name="Kavagutti S V."/>
        </authorList>
    </citation>
    <scope>NUCLEOTIDE SEQUENCE</scope>
</reference>
<dbReference type="InterPro" id="IPR008927">
    <property type="entry name" value="6-PGluconate_DH-like_C_sf"/>
</dbReference>
<proteinExistence type="inferred from homology"/>
<feature type="binding site" evidence="9">
    <location>
        <position position="30"/>
    </location>
    <ligand>
        <name>NAD(+)</name>
        <dbReference type="ChEBI" id="CHEBI:57540"/>
    </ligand>
</feature>
<evidence type="ECO:0000256" key="5">
    <source>
        <dbReference type="ARBA" id="ARBA00023027"/>
    </source>
</evidence>
<evidence type="ECO:0000256" key="1">
    <source>
        <dbReference type="ARBA" id="ARBA00004701"/>
    </source>
</evidence>
<dbReference type="SUPFAM" id="SSF52413">
    <property type="entry name" value="UDP-glucose/GDP-mannose dehydrogenase C-terminal domain"/>
    <property type="match status" value="1"/>
</dbReference>
<feature type="binding site" evidence="8">
    <location>
        <position position="316"/>
    </location>
    <ligand>
        <name>substrate</name>
    </ligand>
</feature>
<dbReference type="InterPro" id="IPR001732">
    <property type="entry name" value="UDP-Glc/GDP-Man_DH_N"/>
</dbReference>
<keyword evidence="5 7" id="KW-0520">NAD</keyword>
<dbReference type="EC" id="1.1.1.22" evidence="3 7"/>
<evidence type="ECO:0000256" key="7">
    <source>
        <dbReference type="PIRNR" id="PIRNR000124"/>
    </source>
</evidence>
<dbReference type="PIRSF" id="PIRSF000124">
    <property type="entry name" value="UDPglc_GDPman_dh"/>
    <property type="match status" value="1"/>
</dbReference>
<dbReference type="GO" id="GO:0006065">
    <property type="term" value="P:UDP-glucuronate biosynthetic process"/>
    <property type="evidence" value="ECO:0007669"/>
    <property type="project" value="UniProtKB-UniPathway"/>
</dbReference>
<feature type="binding site" evidence="9">
    <location>
        <position position="82"/>
    </location>
    <ligand>
        <name>NAD(+)</name>
        <dbReference type="ChEBI" id="CHEBI:57540"/>
    </ligand>
</feature>
<dbReference type="SMART" id="SM00984">
    <property type="entry name" value="UDPG_MGDP_dh_C"/>
    <property type="match status" value="1"/>
</dbReference>
<protein>
    <recommendedName>
        <fullName evidence="3 7">UDP-glucose 6-dehydrogenase</fullName>
        <ecNumber evidence="3 7">1.1.1.22</ecNumber>
    </recommendedName>
</protein>
<accession>A0A6J5RS11</accession>
<comment type="pathway">
    <text evidence="1">Nucleotide-sugar biosynthesis; UDP-alpha-D-glucuronate biosynthesis; UDP-alpha-D-glucuronate from UDP-alpha-D-glucose: step 1/1.</text>
</comment>
<dbReference type="EMBL" id="LR797252">
    <property type="protein sequence ID" value="CAB4196996.1"/>
    <property type="molecule type" value="Genomic_DNA"/>
</dbReference>
<dbReference type="InterPro" id="IPR036220">
    <property type="entry name" value="UDP-Glc/GDP-Man_DH_C_sf"/>
</dbReference>
<feature type="binding site" evidence="8">
    <location>
        <begin position="245"/>
        <end position="249"/>
    </location>
    <ligand>
        <name>substrate</name>
    </ligand>
</feature>
<dbReference type="PROSITE" id="PS51257">
    <property type="entry name" value="PROKAR_LIPOPROTEIN"/>
    <property type="match status" value="1"/>
</dbReference>
<organism evidence="11">
    <name type="scientific">uncultured Caudovirales phage</name>
    <dbReference type="NCBI Taxonomy" id="2100421"/>
    <lineage>
        <taxon>Viruses</taxon>
        <taxon>Duplodnaviria</taxon>
        <taxon>Heunggongvirae</taxon>
        <taxon>Uroviricota</taxon>
        <taxon>Caudoviricetes</taxon>
        <taxon>Peduoviridae</taxon>
        <taxon>Maltschvirus</taxon>
        <taxon>Maltschvirus maltsch</taxon>
    </lineage>
</organism>
<comment type="similarity">
    <text evidence="2 7">Belongs to the UDP-glucose/GDP-mannose dehydrogenase family.</text>
</comment>
<dbReference type="NCBIfam" id="TIGR03026">
    <property type="entry name" value="NDP-sugDHase"/>
    <property type="match status" value="1"/>
</dbReference>
<dbReference type="InterPro" id="IPR028357">
    <property type="entry name" value="UDPglc_DH_bac"/>
</dbReference>
<dbReference type="InterPro" id="IPR014027">
    <property type="entry name" value="UDP-Glc/GDP-Man_DH_C"/>
</dbReference>
<dbReference type="PIRSF" id="PIRSF500134">
    <property type="entry name" value="UDPglc_DH_bac"/>
    <property type="match status" value="1"/>
</dbReference>
<dbReference type="InterPro" id="IPR036291">
    <property type="entry name" value="NAD(P)-bd_dom_sf"/>
</dbReference>
<dbReference type="PANTHER" id="PTHR43750:SF3">
    <property type="entry name" value="UDP-GLUCOSE 6-DEHYDROGENASE TUAD"/>
    <property type="match status" value="1"/>
</dbReference>
<name>A0A6J5RS11_9CAUD</name>
<evidence type="ECO:0000256" key="9">
    <source>
        <dbReference type="PIRSR" id="PIRSR500134-3"/>
    </source>
</evidence>
<evidence type="ECO:0000256" key="3">
    <source>
        <dbReference type="ARBA" id="ARBA00012954"/>
    </source>
</evidence>
<dbReference type="InterPro" id="IPR017476">
    <property type="entry name" value="UDP-Glc/GDP-Man"/>
</dbReference>
<dbReference type="Pfam" id="PF03720">
    <property type="entry name" value="UDPG_MGDP_dh_C"/>
    <property type="match status" value="1"/>
</dbReference>
<sequence>MKICVQGLWHLGTVTAACLASLGHNVVGIDFDKSIIKSLNNGIPTFFEPGLENLVKQGLISNNLTFASETENINFLWVTYDTPVDDNDNADINFVFSNIELMIPFLSVNAIVLISSQLPIGSIKYLEDKFKTLCPEKNISFACSPENLRLGNALNIFLKPDRIIVGVRTEKDKLIIKQLLESISSNIEWMSVESAEMTKHAINSFLATSVVFANEIASICEITGANAKEVERGLKSESRIGPKAYLSPGVSFSGGTLARDINFLQKISKQNKLKIPLLKSVKTSNNNHKLWSKRKINSLFPNLKGITITIWGIAYKENTDILRRSLNVELCNWLLSQGANIKVYDPFVENLPKKWLNLVQKSSSLDESLINSNILIIGTKNDKFKHFFEHYSDLNLTVIDPNRFIPFLENSKQCKYISVGI</sequence>
<evidence type="ECO:0000256" key="6">
    <source>
        <dbReference type="ARBA" id="ARBA00047473"/>
    </source>
</evidence>
<gene>
    <name evidence="11" type="ORF">UFOVP1290_516</name>
</gene>
<dbReference type="GO" id="GO:0051287">
    <property type="term" value="F:NAD binding"/>
    <property type="evidence" value="ECO:0007669"/>
    <property type="project" value="InterPro"/>
</dbReference>
<evidence type="ECO:0000313" key="11">
    <source>
        <dbReference type="EMBL" id="CAB4196996.1"/>
    </source>
</evidence>
<evidence type="ECO:0000256" key="8">
    <source>
        <dbReference type="PIRSR" id="PIRSR500134-2"/>
    </source>
</evidence>
<dbReference type="GO" id="GO:0000271">
    <property type="term" value="P:polysaccharide biosynthetic process"/>
    <property type="evidence" value="ECO:0007669"/>
    <property type="project" value="InterPro"/>
</dbReference>
<dbReference type="SUPFAM" id="SSF51735">
    <property type="entry name" value="NAD(P)-binding Rossmann-fold domains"/>
    <property type="match status" value="1"/>
</dbReference>
<dbReference type="Pfam" id="PF03721">
    <property type="entry name" value="UDPG_MGDP_dh_N"/>
    <property type="match status" value="1"/>
</dbReference>
<feature type="binding site" evidence="9">
    <location>
        <position position="323"/>
    </location>
    <ligand>
        <name>NAD(+)</name>
        <dbReference type="ChEBI" id="CHEBI:57540"/>
    </ligand>
</feature>
<dbReference type="Gene3D" id="1.20.5.100">
    <property type="entry name" value="Cytochrome c1, transmembrane anchor, C-terminal"/>
    <property type="match status" value="1"/>
</dbReference>
<dbReference type="Gene3D" id="3.40.50.720">
    <property type="entry name" value="NAD(P)-binding Rossmann-like Domain"/>
    <property type="match status" value="2"/>
</dbReference>
<keyword evidence="4 7" id="KW-0560">Oxidoreductase</keyword>
<feature type="domain" description="UDP-glucose/GDP-mannose dehydrogenase C-terminal" evidence="10">
    <location>
        <begin position="309"/>
        <end position="407"/>
    </location>
</feature>
<dbReference type="PANTHER" id="PTHR43750">
    <property type="entry name" value="UDP-GLUCOSE 6-DEHYDROGENASE TUAD"/>
    <property type="match status" value="1"/>
</dbReference>